<evidence type="ECO:0000313" key="5">
    <source>
        <dbReference type="EnsemblMetazoa" id="GAUT014990-PA"/>
    </source>
</evidence>
<evidence type="ECO:0000256" key="3">
    <source>
        <dbReference type="SAM" id="MobiDB-lite"/>
    </source>
</evidence>
<dbReference type="Gene3D" id="3.30.70.330">
    <property type="match status" value="3"/>
</dbReference>
<evidence type="ECO:0000256" key="1">
    <source>
        <dbReference type="ARBA" id="ARBA00022884"/>
    </source>
</evidence>
<proteinExistence type="predicted"/>
<keyword evidence="1 2" id="KW-0694">RNA-binding</keyword>
<dbReference type="InterPro" id="IPR012677">
    <property type="entry name" value="Nucleotide-bd_a/b_plait_sf"/>
</dbReference>
<feature type="region of interest" description="Disordered" evidence="3">
    <location>
        <begin position="195"/>
        <end position="225"/>
    </location>
</feature>
<feature type="domain" description="RRM" evidence="4">
    <location>
        <begin position="123"/>
        <end position="197"/>
    </location>
</feature>
<dbReference type="SUPFAM" id="SSF54928">
    <property type="entry name" value="RNA-binding domain, RBD"/>
    <property type="match status" value="4"/>
</dbReference>
<accession>A0A1A9UTR4</accession>
<feature type="domain" description="RRM" evidence="4">
    <location>
        <begin position="386"/>
        <end position="457"/>
    </location>
</feature>
<feature type="compositionally biased region" description="Basic and acidic residues" evidence="3">
    <location>
        <begin position="200"/>
        <end position="210"/>
    </location>
</feature>
<name>A0A1A9UTR4_GLOAU</name>
<dbReference type="VEuPathDB" id="VectorBase:GAUT014990"/>
<dbReference type="InterPro" id="IPR035979">
    <property type="entry name" value="RBD_domain_sf"/>
</dbReference>
<organism evidence="5 6">
    <name type="scientific">Glossina austeni</name>
    <name type="common">Savannah tsetse fly</name>
    <dbReference type="NCBI Taxonomy" id="7395"/>
    <lineage>
        <taxon>Eukaryota</taxon>
        <taxon>Metazoa</taxon>
        <taxon>Ecdysozoa</taxon>
        <taxon>Arthropoda</taxon>
        <taxon>Hexapoda</taxon>
        <taxon>Insecta</taxon>
        <taxon>Pterygota</taxon>
        <taxon>Neoptera</taxon>
        <taxon>Endopterygota</taxon>
        <taxon>Diptera</taxon>
        <taxon>Brachycera</taxon>
        <taxon>Muscomorpha</taxon>
        <taxon>Hippoboscoidea</taxon>
        <taxon>Glossinidae</taxon>
        <taxon>Glossina</taxon>
    </lineage>
</organism>
<dbReference type="PANTHER" id="PTHR48027">
    <property type="entry name" value="HETEROGENEOUS NUCLEAR RIBONUCLEOPROTEIN 87F-RELATED"/>
    <property type="match status" value="1"/>
</dbReference>
<dbReference type="GO" id="GO:0003723">
    <property type="term" value="F:RNA binding"/>
    <property type="evidence" value="ECO:0007669"/>
    <property type="project" value="UniProtKB-UniRule"/>
</dbReference>
<dbReference type="PROSITE" id="PS50102">
    <property type="entry name" value="RRM"/>
    <property type="match status" value="3"/>
</dbReference>
<evidence type="ECO:0000256" key="2">
    <source>
        <dbReference type="PROSITE-ProRule" id="PRU00176"/>
    </source>
</evidence>
<dbReference type="InterPro" id="IPR052462">
    <property type="entry name" value="SLIRP/GR-RBP-like"/>
</dbReference>
<feature type="compositionally biased region" description="Gly residues" evidence="3">
    <location>
        <begin position="214"/>
        <end position="225"/>
    </location>
</feature>
<dbReference type="Pfam" id="PF00076">
    <property type="entry name" value="RRM_1"/>
    <property type="match status" value="4"/>
</dbReference>
<dbReference type="InterPro" id="IPR034207">
    <property type="entry name" value="RBM45_RRM3"/>
</dbReference>
<reference evidence="5" key="1">
    <citation type="submission" date="2020-05" db="UniProtKB">
        <authorList>
            <consortium name="EnsemblMetazoa"/>
        </authorList>
    </citation>
    <scope>IDENTIFICATION</scope>
    <source>
        <strain evidence="5">TTRI</strain>
    </source>
</reference>
<feature type="domain" description="RRM" evidence="4">
    <location>
        <begin position="28"/>
        <end position="107"/>
    </location>
</feature>
<dbReference type="FunFam" id="3.30.70.330:FF:000600">
    <property type="entry name" value="Uncharacterized protein, isoform A"/>
    <property type="match status" value="1"/>
</dbReference>
<protein>
    <recommendedName>
        <fullName evidence="4">RRM domain-containing protein</fullName>
    </recommendedName>
</protein>
<evidence type="ECO:0000313" key="6">
    <source>
        <dbReference type="Proteomes" id="UP000078200"/>
    </source>
</evidence>
<keyword evidence="6" id="KW-1185">Reference proteome</keyword>
<sequence>MSDYRSQSRDGYRDGGRGHTGEDDPPMSRLFVICNKAHTEEQFRETFSPFGEIEDIWVVKDKQSGDSKGIVYIKFTKTSDAAKAQEEMNGKPMGNVDRPLKVLVAANRNQGSNKVENEQEKYVRLFIVTSKNATEDELRNEFAQWGPVDSVTLVRDKNTGNPKGFGYIRYTRFYHAALAFENCASKYKAVFAEPKNSTRNQRDQYGRLPDDGPASGGRGGGGGGYGNGGFGSNNMGGYNNGGGFNDWTNLSSNTDMAAFLRMQNVPVPQPTCLEVIASNSVNQDQLWRLFDIIPGLDYCQITREYGPRTNEAIVVYDNPEAAIYAKDKLHGLEYPVGERIIVKVSGMSSSRIDTSFIDKRTRKDSICNVPLPPAQPLASSDAPVAQRLFIVLASNLPQTILKSVFSCWKDLIDVYLLPNKNCGYVKYADRDSAKKAIQILNGAEICGTKIKVMEAEDRGNGSDGDDSGRKRLRRN</sequence>
<dbReference type="InterPro" id="IPR034203">
    <property type="entry name" value="RBM45_RRM1"/>
</dbReference>
<feature type="region of interest" description="Disordered" evidence="3">
    <location>
        <begin position="456"/>
        <end position="475"/>
    </location>
</feature>
<dbReference type="CDD" id="cd12366">
    <property type="entry name" value="RRM1_RBM45"/>
    <property type="match status" value="1"/>
</dbReference>
<dbReference type="CDD" id="cd12368">
    <property type="entry name" value="RRM3_RBM45"/>
    <property type="match status" value="1"/>
</dbReference>
<feature type="compositionally biased region" description="Basic and acidic residues" evidence="3">
    <location>
        <begin position="1"/>
        <end position="22"/>
    </location>
</feature>
<evidence type="ECO:0000259" key="4">
    <source>
        <dbReference type="PROSITE" id="PS50102"/>
    </source>
</evidence>
<dbReference type="STRING" id="7395.A0A1A9UTR4"/>
<dbReference type="SMART" id="SM00360">
    <property type="entry name" value="RRM"/>
    <property type="match status" value="4"/>
</dbReference>
<dbReference type="InterPro" id="IPR000504">
    <property type="entry name" value="RRM_dom"/>
</dbReference>
<dbReference type="EnsemblMetazoa" id="GAUT014990-RA">
    <property type="protein sequence ID" value="GAUT014990-PA"/>
    <property type="gene ID" value="GAUT014990"/>
</dbReference>
<dbReference type="AlphaFoldDB" id="A0A1A9UTR4"/>
<dbReference type="Proteomes" id="UP000078200">
    <property type="component" value="Unassembled WGS sequence"/>
</dbReference>
<feature type="region of interest" description="Disordered" evidence="3">
    <location>
        <begin position="1"/>
        <end position="27"/>
    </location>
</feature>